<evidence type="ECO:0000313" key="1">
    <source>
        <dbReference type="EMBL" id="KAK9969003.1"/>
    </source>
</evidence>
<keyword evidence="2" id="KW-1185">Reference proteome</keyword>
<name>A0AAW2A7G8_CULAL</name>
<sequence length="107" mass="12089">MTSPYRHDYNNLQLLVQKNANLLKVIAASERHLFVRSLHFQGAFAGVNSHTVVVVTCVSEPWLNSSKPTPTRIGDEEESGEIRMEKHRCPQTGEVLCGAEREWKTVL</sequence>
<dbReference type="Proteomes" id="UP001479290">
    <property type="component" value="Unassembled WGS sequence"/>
</dbReference>
<reference evidence="1 2" key="1">
    <citation type="submission" date="2024-05" db="EMBL/GenBank/DDBJ databases">
        <title>A high-quality chromosomal-level genome assembly of Topmouth culter (Culter alburnus).</title>
        <authorList>
            <person name="Zhao H."/>
        </authorList>
    </citation>
    <scope>NUCLEOTIDE SEQUENCE [LARGE SCALE GENOMIC DNA]</scope>
    <source>
        <strain evidence="1">CATC2023</strain>
        <tissue evidence="1">Muscle</tissue>
    </source>
</reference>
<dbReference type="EMBL" id="JAWDJR010000009">
    <property type="protein sequence ID" value="KAK9969003.1"/>
    <property type="molecule type" value="Genomic_DNA"/>
</dbReference>
<dbReference type="AlphaFoldDB" id="A0AAW2A7G8"/>
<proteinExistence type="predicted"/>
<comment type="caution">
    <text evidence="1">The sequence shown here is derived from an EMBL/GenBank/DDBJ whole genome shotgun (WGS) entry which is preliminary data.</text>
</comment>
<accession>A0AAW2A7G8</accession>
<gene>
    <name evidence="1" type="ORF">ABG768_027215</name>
</gene>
<protein>
    <submittedName>
        <fullName evidence="1">Uncharacterized protein</fullName>
    </submittedName>
</protein>
<organism evidence="1 2">
    <name type="scientific">Culter alburnus</name>
    <name type="common">Topmouth culter</name>
    <dbReference type="NCBI Taxonomy" id="194366"/>
    <lineage>
        <taxon>Eukaryota</taxon>
        <taxon>Metazoa</taxon>
        <taxon>Chordata</taxon>
        <taxon>Craniata</taxon>
        <taxon>Vertebrata</taxon>
        <taxon>Euteleostomi</taxon>
        <taxon>Actinopterygii</taxon>
        <taxon>Neopterygii</taxon>
        <taxon>Teleostei</taxon>
        <taxon>Ostariophysi</taxon>
        <taxon>Cypriniformes</taxon>
        <taxon>Xenocyprididae</taxon>
        <taxon>Xenocypridinae</taxon>
        <taxon>Culter</taxon>
    </lineage>
</organism>
<evidence type="ECO:0000313" key="2">
    <source>
        <dbReference type="Proteomes" id="UP001479290"/>
    </source>
</evidence>